<comment type="caution">
    <text evidence="2">The sequence shown here is derived from an EMBL/GenBank/DDBJ whole genome shotgun (WGS) entry which is preliminary data.</text>
</comment>
<name>A0A5E8H6I3_9LEPT</name>
<keyword evidence="1" id="KW-0472">Membrane</keyword>
<keyword evidence="1" id="KW-1133">Transmembrane helix</keyword>
<dbReference type="AlphaFoldDB" id="A0A5E8H6I3"/>
<evidence type="ECO:0000256" key="1">
    <source>
        <dbReference type="SAM" id="Phobius"/>
    </source>
</evidence>
<accession>A0A5E8H6I3</accession>
<keyword evidence="1" id="KW-0812">Transmembrane</keyword>
<feature type="transmembrane region" description="Helical" evidence="1">
    <location>
        <begin position="51"/>
        <end position="69"/>
    </location>
</feature>
<gene>
    <name evidence="2" type="ORF">LEP1GSC202_0289</name>
</gene>
<reference evidence="2 3" key="1">
    <citation type="submission" date="2013-04" db="EMBL/GenBank/DDBJ databases">
        <authorList>
            <person name="Harkins D.M."/>
            <person name="Durkin A.S."/>
            <person name="Brinkac L.M."/>
            <person name="Haft D.H."/>
            <person name="Selengut J.D."/>
            <person name="Sanka R."/>
            <person name="DePew J."/>
            <person name="Purushe J."/>
            <person name="Hartskeerl R.A."/>
            <person name="Ahmed A."/>
            <person name="van der Linden H."/>
            <person name="Goris M.G.A."/>
            <person name="Vinetz J.M."/>
            <person name="Sutton G.G."/>
            <person name="Nierman W.C."/>
            <person name="Fouts D.E."/>
        </authorList>
    </citation>
    <scope>NUCLEOTIDE SEQUENCE [LARGE SCALE GENOMIC DNA]</scope>
    <source>
        <strain evidence="2 3">Sao Paulo</strain>
    </source>
</reference>
<proteinExistence type="predicted"/>
<evidence type="ECO:0000313" key="2">
    <source>
        <dbReference type="EMBL" id="EOQ87011.1"/>
    </source>
</evidence>
<protein>
    <submittedName>
        <fullName evidence="2">Uncharacterized protein</fullName>
    </submittedName>
</protein>
<dbReference type="Proteomes" id="UP000013996">
    <property type="component" value="Unassembled WGS sequence"/>
</dbReference>
<sequence>MHSNGVAHKDWYLHIDQIPAPNRPSYVVRVSDFYTDNGFTAYLIKAVRKNALEVSASLIVVGAALGFLMKRRMGNPKAA</sequence>
<dbReference type="EMBL" id="AOGX02000047">
    <property type="protein sequence ID" value="EOQ87011.1"/>
    <property type="molecule type" value="Genomic_DNA"/>
</dbReference>
<evidence type="ECO:0000313" key="3">
    <source>
        <dbReference type="Proteomes" id="UP000013996"/>
    </source>
</evidence>
<organism evidence="2 3">
    <name type="scientific">Leptospira yanagawae serovar Saopaulo str. Sao Paulo = ATCC 700523</name>
    <dbReference type="NCBI Taxonomy" id="1249483"/>
    <lineage>
        <taxon>Bacteria</taxon>
        <taxon>Pseudomonadati</taxon>
        <taxon>Spirochaetota</taxon>
        <taxon>Spirochaetia</taxon>
        <taxon>Leptospirales</taxon>
        <taxon>Leptospiraceae</taxon>
        <taxon>Leptospira</taxon>
    </lineage>
</organism>
<dbReference type="STRING" id="1249483.LEP1GSC202_0289"/>